<reference evidence="1 3" key="1">
    <citation type="submission" date="2018-05" db="EMBL/GenBank/DDBJ databases">
        <title>Genomic diversity of pathogens causing Blackleg of Potato in Pakistan.</title>
        <authorList>
            <person name="Sarfraz S."/>
            <person name="Riaz K."/>
            <person name="Oulghazi S."/>
            <person name="Cigna J."/>
            <person name="Sahi S.T."/>
            <person name="Khan S.H."/>
            <person name="Hameed A."/>
            <person name="Faure D."/>
        </authorList>
    </citation>
    <scope>NUCLEOTIDE SEQUENCE [LARGE SCALE GENOMIC DNA]</scope>
    <source>
        <strain evidence="1 3">SS70</strain>
    </source>
</reference>
<dbReference type="EMBL" id="QESZ01000042">
    <property type="protein sequence ID" value="PWD69031.1"/>
    <property type="molecule type" value="Genomic_DNA"/>
</dbReference>
<protein>
    <submittedName>
        <fullName evidence="1">Uncharacterized protein</fullName>
    </submittedName>
</protein>
<proteinExistence type="predicted"/>
<name>A0AAX1C0L0_9GAMM</name>
<evidence type="ECO:0000313" key="3">
    <source>
        <dbReference type="Proteomes" id="UP000245055"/>
    </source>
</evidence>
<gene>
    <name evidence="2" type="ORF">D5077_11845</name>
    <name evidence="1" type="ORF">DF213_20955</name>
</gene>
<dbReference type="EMBL" id="QZDO01000037">
    <property type="protein sequence ID" value="RJL71932.1"/>
    <property type="molecule type" value="Genomic_DNA"/>
</dbReference>
<organism evidence="1 3">
    <name type="scientific">Dickeya dianthicola</name>
    <dbReference type="NCBI Taxonomy" id="204039"/>
    <lineage>
        <taxon>Bacteria</taxon>
        <taxon>Pseudomonadati</taxon>
        <taxon>Pseudomonadota</taxon>
        <taxon>Gammaproteobacteria</taxon>
        <taxon>Enterobacterales</taxon>
        <taxon>Pectobacteriaceae</taxon>
        <taxon>Dickeya</taxon>
    </lineage>
</organism>
<accession>A0AAX1C0L0</accession>
<reference evidence="2 4" key="2">
    <citation type="submission" date="2018-09" db="EMBL/GenBank/DDBJ databases">
        <title>Phylogenetic diversity of Pectobacterium and Dickeya strains causing blackleg disease of potato in Morocco.</title>
        <authorList>
            <person name="Oulghazi S."/>
            <person name="Moumni M."/>
            <person name="Faure D."/>
        </authorList>
    </citation>
    <scope>NUCLEOTIDE SEQUENCE [LARGE SCALE GENOMIC DNA]</scope>
    <source>
        <strain evidence="2 4">S4.16.03.LID</strain>
    </source>
</reference>
<evidence type="ECO:0000313" key="1">
    <source>
        <dbReference type="EMBL" id="PWD69031.1"/>
    </source>
</evidence>
<evidence type="ECO:0000313" key="4">
    <source>
        <dbReference type="Proteomes" id="UP000266633"/>
    </source>
</evidence>
<keyword evidence="4" id="KW-1185">Reference proteome</keyword>
<sequence length="64" mass="7009">MIMIVAFILGVGLTLILTLLKSAFRHPTDNSARSDTNQTSLELATPLSELITGIISYLKDKFSK</sequence>
<evidence type="ECO:0000313" key="2">
    <source>
        <dbReference type="EMBL" id="RJL71932.1"/>
    </source>
</evidence>
<dbReference type="AlphaFoldDB" id="A0AAX1C0L0"/>
<comment type="caution">
    <text evidence="1">The sequence shown here is derived from an EMBL/GenBank/DDBJ whole genome shotgun (WGS) entry which is preliminary data.</text>
</comment>
<dbReference type="Proteomes" id="UP000245055">
    <property type="component" value="Unassembled WGS sequence"/>
</dbReference>
<dbReference type="Proteomes" id="UP000266633">
    <property type="component" value="Unassembled WGS sequence"/>
</dbReference>